<gene>
    <name evidence="1" type="ORF">S12H4_48302</name>
</gene>
<dbReference type="AlphaFoldDB" id="X1UJ23"/>
<feature type="non-terminal residue" evidence="1">
    <location>
        <position position="1"/>
    </location>
</feature>
<dbReference type="EMBL" id="BARW01030170">
    <property type="protein sequence ID" value="GAJ03577.1"/>
    <property type="molecule type" value="Genomic_DNA"/>
</dbReference>
<reference evidence="1" key="1">
    <citation type="journal article" date="2014" name="Front. Microbiol.">
        <title>High frequency of phylogenetically diverse reductive dehalogenase-homologous genes in deep subseafloor sedimentary metagenomes.</title>
        <authorList>
            <person name="Kawai M."/>
            <person name="Futagami T."/>
            <person name="Toyoda A."/>
            <person name="Takaki Y."/>
            <person name="Nishi S."/>
            <person name="Hori S."/>
            <person name="Arai W."/>
            <person name="Tsubouchi T."/>
            <person name="Morono Y."/>
            <person name="Uchiyama I."/>
            <person name="Ito T."/>
            <person name="Fujiyama A."/>
            <person name="Inagaki F."/>
            <person name="Takami H."/>
        </authorList>
    </citation>
    <scope>NUCLEOTIDE SEQUENCE</scope>
    <source>
        <strain evidence="1">Expedition CK06-06</strain>
    </source>
</reference>
<evidence type="ECO:0000313" key="1">
    <source>
        <dbReference type="EMBL" id="GAJ03577.1"/>
    </source>
</evidence>
<protein>
    <submittedName>
        <fullName evidence="1">Uncharacterized protein</fullName>
    </submittedName>
</protein>
<accession>X1UJ23</accession>
<name>X1UJ23_9ZZZZ</name>
<sequence length="68" mass="8161">LKPFKIEIRYLFQCLGVSALTQKFYPYKGRQTLKRLIKREIESCGDEITVEELLDRLKKRGYLKEPIR</sequence>
<organism evidence="1">
    <name type="scientific">marine sediment metagenome</name>
    <dbReference type="NCBI Taxonomy" id="412755"/>
    <lineage>
        <taxon>unclassified sequences</taxon>
        <taxon>metagenomes</taxon>
        <taxon>ecological metagenomes</taxon>
    </lineage>
</organism>
<proteinExistence type="predicted"/>
<comment type="caution">
    <text evidence="1">The sequence shown here is derived from an EMBL/GenBank/DDBJ whole genome shotgun (WGS) entry which is preliminary data.</text>
</comment>